<dbReference type="PANTHER" id="PTHR14187">
    <property type="entry name" value="ALPHA KINASE/ELONGATION FACTOR 2 KINASE"/>
    <property type="match status" value="1"/>
</dbReference>
<sequence>MKTSSTMPPSGNHKDRLIIGIDFGSTFSGVAFTYSGNPEAPDEIEVVKNWPGSNNITSEKVPSESTYEPASQTSGIKRNSAGEPVPVKKLRWGFEIKPDEVRLRCMKLLLDRRQKLPSFVSMHELSNQLMKWNMSVEQAVSDYLTALFSHAKMRLEKRYPQMVSTTQIDVVITVPAIWTDAAKDATMRAAEKAGMGSNLFMVSEPEAAAIYAMKSIDLKQKLFTAGDNFILCDAGGGTIDLVSFEVTSLSPLRLEESAPGTGALCGGVFLNLKFQDLVRRRMGVETFQAFCEKRPKAWAVALKYFEDYVKRNFDPVESEIEYDDNKFNVPLPGAEDNLAAGIEGSFITLTSADVSDIFRPHVDRVIELIERQRNVLAAHNKTAKGVILVGGFGQSGYLYRCLKTRFADEDPPPTYTQSANPIVEEGPRFIIMQPENSWTAVVRGAVLTGLERDLVAIRKARRHYGVVVTQRYDPSKHSRKNRYVCAYTQEIRANNQMMWHVVRGQDMPSDTPILLELGQDFWPNEEVDIDETEIIVSEADEPPNEYEPSGDMRVLCTLKSNLSAIPKKHFKKRVSHGRQYRHLTQDYGMSFDGRLTFDQRVDGKVHASIQAIYT</sequence>
<dbReference type="CDD" id="cd10170">
    <property type="entry name" value="ASKHA_NBD_HSP70"/>
    <property type="match status" value="1"/>
</dbReference>
<organism evidence="5 6">
    <name type="scientific">Aureobasidium pullulans</name>
    <name type="common">Black yeast</name>
    <name type="synonym">Pullularia pullulans</name>
    <dbReference type="NCBI Taxonomy" id="5580"/>
    <lineage>
        <taxon>Eukaryota</taxon>
        <taxon>Fungi</taxon>
        <taxon>Dikarya</taxon>
        <taxon>Ascomycota</taxon>
        <taxon>Pezizomycotina</taxon>
        <taxon>Dothideomycetes</taxon>
        <taxon>Dothideomycetidae</taxon>
        <taxon>Dothideales</taxon>
        <taxon>Saccotheciaceae</taxon>
        <taxon>Aureobasidium</taxon>
    </lineage>
</organism>
<evidence type="ECO:0000256" key="1">
    <source>
        <dbReference type="ARBA" id="ARBA00022741"/>
    </source>
</evidence>
<keyword evidence="1" id="KW-0547">Nucleotide-binding</keyword>
<dbReference type="PANTHER" id="PTHR14187:SF82">
    <property type="entry name" value="FAMILY CHAPERONE, PUTATIVE (AFU_ORTHOLOGUE AFUA_7G08575)-RELATED"/>
    <property type="match status" value="1"/>
</dbReference>
<feature type="region of interest" description="Disordered" evidence="3">
    <location>
        <begin position="50"/>
        <end position="82"/>
    </location>
</feature>
<dbReference type="InterPro" id="IPR043129">
    <property type="entry name" value="ATPase_NBD"/>
</dbReference>
<reference evidence="6 7" key="1">
    <citation type="submission" date="2018-10" db="EMBL/GenBank/DDBJ databases">
        <title>Fifty Aureobasidium pullulans genomes reveal a recombining polyextremotolerant generalist.</title>
        <authorList>
            <person name="Gostincar C."/>
            <person name="Turk M."/>
            <person name="Zajc J."/>
            <person name="Gunde-Cimerman N."/>
        </authorList>
    </citation>
    <scope>NUCLEOTIDE SEQUENCE [LARGE SCALE GENOMIC DNA]</scope>
    <source>
        <strain evidence="4 7">EXF-10751</strain>
        <strain evidence="5 6">EXF-1645</strain>
    </source>
</reference>
<protein>
    <submittedName>
        <fullName evidence="5">Actin-like ATPase domain-containing protein</fullName>
    </submittedName>
</protein>
<evidence type="ECO:0000313" key="4">
    <source>
        <dbReference type="EMBL" id="THW61587.1"/>
    </source>
</evidence>
<evidence type="ECO:0000256" key="2">
    <source>
        <dbReference type="ARBA" id="ARBA00022840"/>
    </source>
</evidence>
<gene>
    <name evidence="5" type="ORF">D6C78_08498</name>
    <name evidence="4" type="ORF">D6D20_04940</name>
</gene>
<evidence type="ECO:0000313" key="6">
    <source>
        <dbReference type="Proteomes" id="UP000308724"/>
    </source>
</evidence>
<dbReference type="SUPFAM" id="SSF53067">
    <property type="entry name" value="Actin-like ATPase domain"/>
    <property type="match status" value="2"/>
</dbReference>
<dbReference type="InterPro" id="IPR013126">
    <property type="entry name" value="Hsp_70_fam"/>
</dbReference>
<comment type="caution">
    <text evidence="5">The sequence shown here is derived from an EMBL/GenBank/DDBJ whole genome shotgun (WGS) entry which is preliminary data.</text>
</comment>
<dbReference type="EMBL" id="QZAN01000047">
    <property type="protein sequence ID" value="THW61587.1"/>
    <property type="molecule type" value="Genomic_DNA"/>
</dbReference>
<dbReference type="AlphaFoldDB" id="A0A4S9NBE5"/>
<dbReference type="Proteomes" id="UP000308724">
    <property type="component" value="Unassembled WGS sequence"/>
</dbReference>
<evidence type="ECO:0000313" key="5">
    <source>
        <dbReference type="EMBL" id="TIA32063.1"/>
    </source>
</evidence>
<dbReference type="Gene3D" id="3.30.420.40">
    <property type="match status" value="1"/>
</dbReference>
<dbReference type="GO" id="GO:0005524">
    <property type="term" value="F:ATP binding"/>
    <property type="evidence" value="ECO:0007669"/>
    <property type="project" value="UniProtKB-KW"/>
</dbReference>
<proteinExistence type="predicted"/>
<name>A0A4S9NBE5_AURPU</name>
<feature type="compositionally biased region" description="Polar residues" evidence="3">
    <location>
        <begin position="51"/>
        <end position="77"/>
    </location>
</feature>
<keyword evidence="2" id="KW-0067">ATP-binding</keyword>
<evidence type="ECO:0000256" key="3">
    <source>
        <dbReference type="SAM" id="MobiDB-lite"/>
    </source>
</evidence>
<dbReference type="Pfam" id="PF00012">
    <property type="entry name" value="HSP70"/>
    <property type="match status" value="1"/>
</dbReference>
<dbReference type="Proteomes" id="UP000310421">
    <property type="component" value="Unassembled WGS sequence"/>
</dbReference>
<evidence type="ECO:0000313" key="7">
    <source>
        <dbReference type="Proteomes" id="UP000310421"/>
    </source>
</evidence>
<accession>A0A4S9NBE5</accession>
<dbReference type="EMBL" id="QZBZ01000256">
    <property type="protein sequence ID" value="TIA32063.1"/>
    <property type="molecule type" value="Genomic_DNA"/>
</dbReference>
<dbReference type="GO" id="GO:0140662">
    <property type="term" value="F:ATP-dependent protein folding chaperone"/>
    <property type="evidence" value="ECO:0007669"/>
    <property type="project" value="InterPro"/>
</dbReference>
<dbReference type="PRINTS" id="PR00301">
    <property type="entry name" value="HEATSHOCK70"/>
</dbReference>